<feature type="transmembrane region" description="Helical" evidence="1">
    <location>
        <begin position="83"/>
        <end position="101"/>
    </location>
</feature>
<keyword evidence="3" id="KW-1185">Reference proteome</keyword>
<dbReference type="EMBL" id="JASGBP010000007">
    <property type="protein sequence ID" value="MDI9257888.1"/>
    <property type="molecule type" value="Genomic_DNA"/>
</dbReference>
<accession>A0ABT6XS17</accession>
<dbReference type="RefSeq" id="WP_283239565.1">
    <property type="nucleotide sequence ID" value="NZ_JASGBP010000007.1"/>
</dbReference>
<feature type="transmembrane region" description="Helical" evidence="1">
    <location>
        <begin position="49"/>
        <end position="71"/>
    </location>
</feature>
<gene>
    <name evidence="2" type="ORF">QHT84_10735</name>
</gene>
<keyword evidence="1" id="KW-0472">Membrane</keyword>
<comment type="caution">
    <text evidence="2">The sequence shown here is derived from an EMBL/GenBank/DDBJ whole genome shotgun (WGS) entry which is preliminary data.</text>
</comment>
<reference evidence="2 3" key="1">
    <citation type="submission" date="2023-05" db="EMBL/GenBank/DDBJ databases">
        <title>Flavobacterium sedimenti sp. nov., isolated from the sediment.</title>
        <authorList>
            <person name="Wu N."/>
        </authorList>
    </citation>
    <scope>NUCLEOTIDE SEQUENCE [LARGE SCALE GENOMIC DNA]</scope>
    <source>
        <strain evidence="2 3">YZ-48</strain>
    </source>
</reference>
<evidence type="ECO:0000313" key="2">
    <source>
        <dbReference type="EMBL" id="MDI9257888.1"/>
    </source>
</evidence>
<feature type="transmembrane region" description="Helical" evidence="1">
    <location>
        <begin position="16"/>
        <end position="37"/>
    </location>
</feature>
<dbReference type="Proteomes" id="UP001230035">
    <property type="component" value="Unassembled WGS sequence"/>
</dbReference>
<organism evidence="2 3">
    <name type="scientific">Flavobacterium sedimenticola</name>
    <dbReference type="NCBI Taxonomy" id="3043286"/>
    <lineage>
        <taxon>Bacteria</taxon>
        <taxon>Pseudomonadati</taxon>
        <taxon>Bacteroidota</taxon>
        <taxon>Flavobacteriia</taxon>
        <taxon>Flavobacteriales</taxon>
        <taxon>Flavobacteriaceae</taxon>
        <taxon>Flavobacterium</taxon>
    </lineage>
</organism>
<name>A0ABT6XS17_9FLAO</name>
<feature type="transmembrane region" description="Helical" evidence="1">
    <location>
        <begin position="107"/>
        <end position="127"/>
    </location>
</feature>
<protein>
    <submittedName>
        <fullName evidence="2">Uncharacterized protein</fullName>
    </submittedName>
</protein>
<sequence length="137" mass="15669">MSYKKTIQYFTSNPKYIFLADGFGALISAFLLSSILFKLEKIFGIPGQMLFILTIPPIGFAIYDLGCFLFFKKNYSLKLNIIASGNLAYCLLSLTLAFYYFNPITFWGWIYLLFEILIVSIVAIIELQISKKINRNG</sequence>
<proteinExistence type="predicted"/>
<keyword evidence="1" id="KW-0812">Transmembrane</keyword>
<evidence type="ECO:0000256" key="1">
    <source>
        <dbReference type="SAM" id="Phobius"/>
    </source>
</evidence>
<keyword evidence="1" id="KW-1133">Transmembrane helix</keyword>
<evidence type="ECO:0000313" key="3">
    <source>
        <dbReference type="Proteomes" id="UP001230035"/>
    </source>
</evidence>